<dbReference type="Proteomes" id="UP000827549">
    <property type="component" value="Chromosome 6"/>
</dbReference>
<dbReference type="Gene3D" id="1.20.1250.20">
    <property type="entry name" value="MFS general substrate transporter like domains"/>
    <property type="match status" value="2"/>
</dbReference>
<dbReference type="GO" id="GO:0022857">
    <property type="term" value="F:transmembrane transporter activity"/>
    <property type="evidence" value="ECO:0007669"/>
    <property type="project" value="InterPro"/>
</dbReference>
<proteinExistence type="predicted"/>
<evidence type="ECO:0000256" key="4">
    <source>
        <dbReference type="ARBA" id="ARBA00023136"/>
    </source>
</evidence>
<feature type="transmembrane region" description="Helical" evidence="5">
    <location>
        <begin position="88"/>
        <end position="108"/>
    </location>
</feature>
<dbReference type="EMBL" id="CP086719">
    <property type="protein sequence ID" value="WOO85102.1"/>
    <property type="molecule type" value="Genomic_DNA"/>
</dbReference>
<evidence type="ECO:0000256" key="5">
    <source>
        <dbReference type="SAM" id="Phobius"/>
    </source>
</evidence>
<comment type="subcellular location">
    <subcellularLocation>
        <location evidence="1">Membrane</location>
        <topology evidence="1">Multi-pass membrane protein</topology>
    </subcellularLocation>
</comment>
<dbReference type="InterPro" id="IPR011701">
    <property type="entry name" value="MFS"/>
</dbReference>
<evidence type="ECO:0000256" key="2">
    <source>
        <dbReference type="ARBA" id="ARBA00022692"/>
    </source>
</evidence>
<dbReference type="PANTHER" id="PTHR21576">
    <property type="entry name" value="UNCHARACTERIZED NODULIN-LIKE PROTEIN"/>
    <property type="match status" value="1"/>
</dbReference>
<dbReference type="PANTHER" id="PTHR21576:SF158">
    <property type="entry name" value="RIBOSOMAL RNA-PROCESSING PROTEIN 12-LIKE CONSERVED DOMAIN-CONTAINING PROTEIN"/>
    <property type="match status" value="1"/>
</dbReference>
<protein>
    <submittedName>
        <fullName evidence="6">Transporter mch1</fullName>
    </submittedName>
</protein>
<feature type="transmembrane region" description="Helical" evidence="5">
    <location>
        <begin position="469"/>
        <end position="490"/>
    </location>
</feature>
<feature type="transmembrane region" description="Helical" evidence="5">
    <location>
        <begin position="47"/>
        <end position="68"/>
    </location>
</feature>
<keyword evidence="7" id="KW-1185">Reference proteome</keyword>
<feature type="transmembrane region" description="Helical" evidence="5">
    <location>
        <begin position="179"/>
        <end position="198"/>
    </location>
</feature>
<accession>A0AAF0YEX3</accession>
<dbReference type="RefSeq" id="XP_062631128.1">
    <property type="nucleotide sequence ID" value="XM_062775144.1"/>
</dbReference>
<dbReference type="Pfam" id="PF07690">
    <property type="entry name" value="MFS_1"/>
    <property type="match status" value="1"/>
</dbReference>
<feature type="transmembrane region" description="Helical" evidence="5">
    <location>
        <begin position="443"/>
        <end position="463"/>
    </location>
</feature>
<evidence type="ECO:0000256" key="3">
    <source>
        <dbReference type="ARBA" id="ARBA00022989"/>
    </source>
</evidence>
<feature type="transmembrane region" description="Helical" evidence="5">
    <location>
        <begin position="146"/>
        <end position="167"/>
    </location>
</feature>
<keyword evidence="3 5" id="KW-1133">Transmembrane helix</keyword>
<feature type="transmembrane region" description="Helical" evidence="5">
    <location>
        <begin position="502"/>
        <end position="529"/>
    </location>
</feature>
<evidence type="ECO:0000313" key="7">
    <source>
        <dbReference type="Proteomes" id="UP000827549"/>
    </source>
</evidence>
<dbReference type="InterPro" id="IPR036259">
    <property type="entry name" value="MFS_trans_sf"/>
</dbReference>
<name>A0AAF0YEX3_9TREE</name>
<evidence type="ECO:0000256" key="1">
    <source>
        <dbReference type="ARBA" id="ARBA00004141"/>
    </source>
</evidence>
<keyword evidence="4 5" id="KW-0472">Membrane</keyword>
<keyword evidence="2 5" id="KW-0812">Transmembrane</keyword>
<gene>
    <name evidence="6" type="primary">mch1</name>
    <name evidence="6" type="ORF">LOC62_06G008600</name>
</gene>
<dbReference type="GO" id="GO:0000329">
    <property type="term" value="C:fungal-type vacuole membrane"/>
    <property type="evidence" value="ECO:0007669"/>
    <property type="project" value="TreeGrafter"/>
</dbReference>
<dbReference type="AlphaFoldDB" id="A0AAF0YEX3"/>
<dbReference type="GeneID" id="87811764"/>
<sequence length="576" mass="60770">MTSPPAPSPTVLYDEERRPRADRLAPPDVAALMRSKRRWWRRDEPRSVRVALMCLSIAMSAVQANGVYCWSTYGPVVSKTLGLNGTQAQTIVVGGILGVYLCAAPVGALTDHYGPRAGSLLSAILGAAGYFTFAAVLKASDTAAPNAYLVLTACYFAVGAATVGSYFSALTTASLSFPAYPTLSLSLPLALIGLSPSFLSSFSPWFTLPGGELDAVNYITFLGLLSLAVNLFGSVFMRVTLPELPVVDDADSIDSDYHYGYGPAEAAADLSASLHLDERTPLLIGGVEAAREDVEAEMSGKEVKWSTVRLIKNPGFWAFGGILTLCIGPSEMIIATIGTILTSLLPPEQLVAVKQFLAQSMGHPLLSVSTLATSAAESSALELRNKHVLILSMCSTVARLLTGFAADRLSPAPVAVPAPVSDDPAAPSHYFVQQDPIILSRSAFCSICTVGLGAVLAWSAAYLKDEAHFWVLSAGVGALYGAIFTLTPAITSSHFGPTNFGLAWGLVSYFPALGSAVFSYTYAFLAVSSTTVTPDASTDQTLCYGPKCFSTTFFISAVGCVVSAIGLFLLGQRWRV</sequence>
<dbReference type="SUPFAM" id="SSF103473">
    <property type="entry name" value="MFS general substrate transporter"/>
    <property type="match status" value="1"/>
</dbReference>
<feature type="transmembrane region" description="Helical" evidence="5">
    <location>
        <begin position="218"/>
        <end position="237"/>
    </location>
</feature>
<feature type="transmembrane region" description="Helical" evidence="5">
    <location>
        <begin position="549"/>
        <end position="570"/>
    </location>
</feature>
<evidence type="ECO:0000313" key="6">
    <source>
        <dbReference type="EMBL" id="WOO85102.1"/>
    </source>
</evidence>
<organism evidence="6 7">
    <name type="scientific">Vanrija pseudolonga</name>
    <dbReference type="NCBI Taxonomy" id="143232"/>
    <lineage>
        <taxon>Eukaryota</taxon>
        <taxon>Fungi</taxon>
        <taxon>Dikarya</taxon>
        <taxon>Basidiomycota</taxon>
        <taxon>Agaricomycotina</taxon>
        <taxon>Tremellomycetes</taxon>
        <taxon>Trichosporonales</taxon>
        <taxon>Trichosporonaceae</taxon>
        <taxon>Vanrija</taxon>
    </lineage>
</organism>
<feature type="transmembrane region" description="Helical" evidence="5">
    <location>
        <begin position="120"/>
        <end position="140"/>
    </location>
</feature>
<reference evidence="6" key="1">
    <citation type="submission" date="2023-10" db="EMBL/GenBank/DDBJ databases">
        <authorList>
            <person name="Noh H."/>
        </authorList>
    </citation>
    <scope>NUCLEOTIDE SEQUENCE</scope>
    <source>
        <strain evidence="6">DUCC4014</strain>
    </source>
</reference>